<dbReference type="RefSeq" id="YP_010097691.1">
    <property type="nucleotide sequence ID" value="NC_055760.1"/>
</dbReference>
<dbReference type="GeneID" id="76971878"/>
<proteinExistence type="predicted"/>
<evidence type="ECO:0000313" key="2">
    <source>
        <dbReference type="Proteomes" id="UP000257554"/>
    </source>
</evidence>
<dbReference type="Proteomes" id="UP000257554">
    <property type="component" value="Segment"/>
</dbReference>
<organism evidence="1 2">
    <name type="scientific">crAssphage sp. isolate ctbg_1</name>
    <dbReference type="NCBI Taxonomy" id="2989854"/>
    <lineage>
        <taxon>Viruses</taxon>
        <taxon>Duplodnaviria</taxon>
        <taxon>Heunggongvirae</taxon>
        <taxon>Uroviricota</taxon>
        <taxon>Caudoviricetes</taxon>
        <taxon>Crassvirales</taxon>
        <taxon>Intestiviridae</taxon>
        <taxon>Crudevirinae</taxon>
        <taxon>Whopevirus</taxon>
        <taxon>Whopevirus animalis</taxon>
    </lineage>
</organism>
<sequence>MPYFNFSPTFKAVKAKKIVKPKARFNIITKNEKAYVDINEDLDYIATFEDGRSYRIHKRSYKCKNKKIIYSQCLIGEYKNRLIIHRIPDACVEHRPYLPFAVGCVIIGNVVLDNNDNIKYFMINKCYVDNNDRIAYLITKGFKDIYNQELEQRIIMKYSQYE</sequence>
<keyword evidence="2" id="KW-1185">Reference proteome</keyword>
<accession>A0A345MT19</accession>
<protein>
    <submittedName>
        <fullName evidence="1">Uncharacterized protein</fullName>
    </submittedName>
</protein>
<dbReference type="EMBL" id="MH616963">
    <property type="protein sequence ID" value="AXH74519.1"/>
    <property type="molecule type" value="Genomic_DNA"/>
</dbReference>
<name>A0A345MT19_9CAUD</name>
<evidence type="ECO:0000313" key="1">
    <source>
        <dbReference type="EMBL" id="AXH74519.1"/>
    </source>
</evidence>
<reference evidence="1 2" key="1">
    <citation type="submission" date="2018-07" db="EMBL/GenBank/DDBJ databases">
        <title>Uncovering a Universe of Circular DNA Viruses in Animal Metagenomes.</title>
        <authorList>
            <person name="Tisza M."/>
            <person name="Buck C."/>
            <person name="Pastrana D."/>
            <person name="Welch N."/>
            <person name="Peretti A."/>
        </authorList>
    </citation>
    <scope>NUCLEOTIDE SEQUENCE [LARGE SCALE GENOMIC DNA]</scope>
    <source>
        <strain evidence="1">Ctbg_1</strain>
    </source>
</reference>